<dbReference type="InterPro" id="IPR036397">
    <property type="entry name" value="RNaseH_sf"/>
</dbReference>
<proteinExistence type="predicted"/>
<protein>
    <recommendedName>
        <fullName evidence="2">Holliday junction nuclease RuvC</fullName>
    </recommendedName>
</protein>
<evidence type="ECO:0008006" key="2">
    <source>
        <dbReference type="Google" id="ProtNLM"/>
    </source>
</evidence>
<reference evidence="1" key="1">
    <citation type="submission" date="2020-05" db="EMBL/GenBank/DDBJ databases">
        <authorList>
            <person name="Chiriac C."/>
            <person name="Salcher M."/>
            <person name="Ghai R."/>
            <person name="Kavagutti S V."/>
        </authorList>
    </citation>
    <scope>NUCLEOTIDE SEQUENCE</scope>
</reference>
<gene>
    <name evidence="1" type="ORF">UFOVP238_17</name>
</gene>
<dbReference type="GO" id="GO:0003676">
    <property type="term" value="F:nucleic acid binding"/>
    <property type="evidence" value="ECO:0007669"/>
    <property type="project" value="InterPro"/>
</dbReference>
<sequence>MNWVIGVDASTVSVALVATAVGHPDRFIFDKYKLHKGVVGMKEAQRHSKYFVQRILSQPAVTAIPVVCIEAPVMARMNPQTTIKQAMVNGAIQVGLHQPEVEALLMAPPSTWKKNVLGKGNLDKPAITQAALALCPDVAKFSGDQDLIDAWCIAQYAGILYERSLFGVDLSE</sequence>
<accession>A0A6J7WQF6</accession>
<name>A0A6J7WQF6_9CAUD</name>
<evidence type="ECO:0000313" key="1">
    <source>
        <dbReference type="EMBL" id="CAB5220291.1"/>
    </source>
</evidence>
<dbReference type="InterPro" id="IPR012337">
    <property type="entry name" value="RNaseH-like_sf"/>
</dbReference>
<dbReference type="Gene3D" id="3.30.420.10">
    <property type="entry name" value="Ribonuclease H-like superfamily/Ribonuclease H"/>
    <property type="match status" value="1"/>
</dbReference>
<dbReference type="EMBL" id="LR798283">
    <property type="protein sequence ID" value="CAB5220291.1"/>
    <property type="molecule type" value="Genomic_DNA"/>
</dbReference>
<organism evidence="1">
    <name type="scientific">uncultured Caudovirales phage</name>
    <dbReference type="NCBI Taxonomy" id="2100421"/>
    <lineage>
        <taxon>Viruses</taxon>
        <taxon>Duplodnaviria</taxon>
        <taxon>Heunggongvirae</taxon>
        <taxon>Uroviricota</taxon>
        <taxon>Caudoviricetes</taxon>
        <taxon>Peduoviridae</taxon>
        <taxon>Maltschvirus</taxon>
        <taxon>Maltschvirus maltsch</taxon>
    </lineage>
</organism>
<dbReference type="SUPFAM" id="SSF53098">
    <property type="entry name" value="Ribonuclease H-like"/>
    <property type="match status" value="1"/>
</dbReference>